<evidence type="ECO:0000256" key="11">
    <source>
        <dbReference type="PROSITE-ProRule" id="PRU00043"/>
    </source>
</evidence>
<feature type="signal peptide" evidence="12">
    <location>
        <begin position="1"/>
        <end position="23"/>
    </location>
</feature>
<dbReference type="InterPro" id="IPR020894">
    <property type="entry name" value="Cadherin_CS"/>
</dbReference>
<dbReference type="AlphaFoldDB" id="A0ABD0XD89"/>
<sequence length="603" mass="67149">MGFIMSSHFTIFLIWVMALSIMSEPSPSLPEYELNEEDAIHQHGERSNTDDVTILQNKYPSSHLVLEFPKPSQGLTRRKRDWIIPPLSFPENSRGSYPKLLATIRSNYDKEVKIQYSITGSGADQPPVGLFTVNKNNGNMYVTEPLDREKQDKYLLVAHAVAVGSGRAEEPMEIIVKVIDQNDNKPIFTQKSFVGIVPETAQKGFKFMTVTATDLDEPGSYNSDVRYSIIRQEPPQPSPNTFSINSVTGVIMVYATGLDREKCPKYTLTVMAADMEGDGLTTSAVIIIHVVSHTTLLQFEKSLYSVSVPENEVGALVVNMSVSEELHTLPLSTKYRIVDGDPDGAFNISTGAGKLEGIITTAKALDFEKKSSYTLFVTVDYDVQSETHLPTSTATIQIIVKHVNKFPIFDPVEKFIKVSKDLPVGSDLALYTAIAPDTAHQLRYHIDEDPAKWFDINAETGMIKTKHPLDRDSPFVKDGKYRIVILAKIVEIPVTGTGTIVLLLDDVNNNAPTTDECPLKICNLEPNLVRLVVRDRPGLTEPFSVELLDRPSDITTQMDNNGTVVELRFKTLREKRTFDIDLRVIDAGGLYKDHVKVTLYGKP</sequence>
<reference evidence="14 15" key="1">
    <citation type="submission" date="2024-06" db="EMBL/GenBank/DDBJ databases">
        <authorList>
            <person name="Pan Q."/>
            <person name="Wen M."/>
            <person name="Jouanno E."/>
            <person name="Zahm M."/>
            <person name="Klopp C."/>
            <person name="Cabau C."/>
            <person name="Louis A."/>
            <person name="Berthelot C."/>
            <person name="Parey E."/>
            <person name="Roest Crollius H."/>
            <person name="Montfort J."/>
            <person name="Robinson-Rechavi M."/>
            <person name="Bouchez O."/>
            <person name="Lampietro C."/>
            <person name="Lopez Roques C."/>
            <person name="Donnadieu C."/>
            <person name="Postlethwait J."/>
            <person name="Bobe J."/>
            <person name="Verreycken H."/>
            <person name="Guiguen Y."/>
        </authorList>
    </citation>
    <scope>NUCLEOTIDE SEQUENCE [LARGE SCALE GENOMIC DNA]</scope>
    <source>
        <strain evidence="14">Up_M1</strain>
        <tissue evidence="14">Testis</tissue>
    </source>
</reference>
<dbReference type="EMBL" id="JAGEUA010000002">
    <property type="protein sequence ID" value="KAL1006834.1"/>
    <property type="molecule type" value="Genomic_DNA"/>
</dbReference>
<dbReference type="GO" id="GO:0042074">
    <property type="term" value="P:cell migration involved in gastrulation"/>
    <property type="evidence" value="ECO:0007669"/>
    <property type="project" value="UniProtKB-ARBA"/>
</dbReference>
<dbReference type="PROSITE" id="PS50268">
    <property type="entry name" value="CADHERIN_2"/>
    <property type="match status" value="4"/>
</dbReference>
<evidence type="ECO:0000256" key="7">
    <source>
        <dbReference type="ARBA" id="ARBA00022889"/>
    </source>
</evidence>
<dbReference type="GO" id="GO:0034332">
    <property type="term" value="P:adherens junction organization"/>
    <property type="evidence" value="ECO:0007669"/>
    <property type="project" value="UniProtKB-ARBA"/>
</dbReference>
<organism evidence="14 15">
    <name type="scientific">Umbra pygmaea</name>
    <name type="common">Eastern mudminnow</name>
    <dbReference type="NCBI Taxonomy" id="75934"/>
    <lineage>
        <taxon>Eukaryota</taxon>
        <taxon>Metazoa</taxon>
        <taxon>Chordata</taxon>
        <taxon>Craniata</taxon>
        <taxon>Vertebrata</taxon>
        <taxon>Euteleostomi</taxon>
        <taxon>Actinopterygii</taxon>
        <taxon>Neopterygii</taxon>
        <taxon>Teleostei</taxon>
        <taxon>Protacanthopterygii</taxon>
        <taxon>Esociformes</taxon>
        <taxon>Umbridae</taxon>
        <taxon>Umbra</taxon>
    </lineage>
</organism>
<dbReference type="GO" id="GO:0001841">
    <property type="term" value="P:neural tube formation"/>
    <property type="evidence" value="ECO:0007669"/>
    <property type="project" value="UniProtKB-ARBA"/>
</dbReference>
<feature type="domain" description="Cadherin" evidence="13">
    <location>
        <begin position="81"/>
        <end position="188"/>
    </location>
</feature>
<dbReference type="GO" id="GO:0016342">
    <property type="term" value="C:catenin complex"/>
    <property type="evidence" value="ECO:0007669"/>
    <property type="project" value="UniProtKB-ARBA"/>
</dbReference>
<keyword evidence="12" id="KW-0732">Signal</keyword>
<dbReference type="Pfam" id="PF00028">
    <property type="entry name" value="Cadherin"/>
    <property type="match status" value="4"/>
</dbReference>
<feature type="domain" description="Cadherin" evidence="13">
    <location>
        <begin position="300"/>
        <end position="409"/>
    </location>
</feature>
<evidence type="ECO:0000256" key="10">
    <source>
        <dbReference type="ARBA" id="ARBA00023180"/>
    </source>
</evidence>
<dbReference type="SUPFAM" id="SSF49313">
    <property type="entry name" value="Cadherin-like"/>
    <property type="match status" value="4"/>
</dbReference>
<dbReference type="PRINTS" id="PR00205">
    <property type="entry name" value="CADHERIN"/>
</dbReference>
<dbReference type="InterPro" id="IPR015919">
    <property type="entry name" value="Cadherin-like_sf"/>
</dbReference>
<keyword evidence="3" id="KW-0812">Transmembrane</keyword>
<evidence type="ECO:0000256" key="12">
    <source>
        <dbReference type="SAM" id="SignalP"/>
    </source>
</evidence>
<keyword evidence="8" id="KW-1133">Transmembrane helix</keyword>
<dbReference type="GO" id="GO:0007398">
    <property type="term" value="P:ectoderm development"/>
    <property type="evidence" value="ECO:0007669"/>
    <property type="project" value="UniProtKB-ARBA"/>
</dbReference>
<keyword evidence="5" id="KW-0677">Repeat</keyword>
<evidence type="ECO:0000256" key="9">
    <source>
        <dbReference type="ARBA" id="ARBA00023136"/>
    </source>
</evidence>
<protein>
    <recommendedName>
        <fullName evidence="13">Cadherin domain-containing protein</fullName>
    </recommendedName>
</protein>
<dbReference type="PANTHER" id="PTHR24027">
    <property type="entry name" value="CADHERIN-23"/>
    <property type="match status" value="1"/>
</dbReference>
<feature type="domain" description="Cadherin" evidence="13">
    <location>
        <begin position="189"/>
        <end position="290"/>
    </location>
</feature>
<dbReference type="GO" id="GO:0098742">
    <property type="term" value="P:cell-cell adhesion via plasma-membrane adhesion molecules"/>
    <property type="evidence" value="ECO:0007669"/>
    <property type="project" value="UniProtKB-ARBA"/>
</dbReference>
<dbReference type="PROSITE" id="PS00232">
    <property type="entry name" value="CADHERIN_1"/>
    <property type="match status" value="1"/>
</dbReference>
<evidence type="ECO:0000256" key="3">
    <source>
        <dbReference type="ARBA" id="ARBA00022692"/>
    </source>
</evidence>
<dbReference type="GO" id="GO:0001764">
    <property type="term" value="P:neuron migration"/>
    <property type="evidence" value="ECO:0007669"/>
    <property type="project" value="UniProtKB-ARBA"/>
</dbReference>
<comment type="subcellular location">
    <subcellularLocation>
        <location evidence="1">Cell membrane</location>
        <topology evidence="1">Single-pass type I membrane protein</topology>
    </subcellularLocation>
</comment>
<dbReference type="FunFam" id="2.60.40.60:FF:000027">
    <property type="entry name" value="Cadherin 2"/>
    <property type="match status" value="1"/>
</dbReference>
<accession>A0ABD0XD89</accession>
<dbReference type="InterPro" id="IPR002126">
    <property type="entry name" value="Cadherin-like_dom"/>
</dbReference>
<evidence type="ECO:0000259" key="13">
    <source>
        <dbReference type="PROSITE" id="PS50268"/>
    </source>
</evidence>
<keyword evidence="10" id="KW-0325">Glycoprotein</keyword>
<evidence type="ECO:0000256" key="5">
    <source>
        <dbReference type="ARBA" id="ARBA00022737"/>
    </source>
</evidence>
<dbReference type="PANTHER" id="PTHR24027:SF319">
    <property type="entry name" value="CADHERIN-1"/>
    <property type="match status" value="1"/>
</dbReference>
<dbReference type="InterPro" id="IPR039808">
    <property type="entry name" value="Cadherin"/>
</dbReference>
<dbReference type="GO" id="GO:0060027">
    <property type="term" value="P:convergent extension involved in gastrulation"/>
    <property type="evidence" value="ECO:0007669"/>
    <property type="project" value="UniProtKB-ARBA"/>
</dbReference>
<evidence type="ECO:0000256" key="4">
    <source>
        <dbReference type="ARBA" id="ARBA00022723"/>
    </source>
</evidence>
<dbReference type="SMART" id="SM00112">
    <property type="entry name" value="CA"/>
    <property type="match status" value="4"/>
</dbReference>
<dbReference type="FunFam" id="2.60.40.60:FF:000022">
    <property type="entry name" value="Cadherin 2"/>
    <property type="match status" value="1"/>
</dbReference>
<comment type="caution">
    <text evidence="14">The sequence shown here is derived from an EMBL/GenBank/DDBJ whole genome shotgun (WGS) entry which is preliminary data.</text>
</comment>
<proteinExistence type="predicted"/>
<evidence type="ECO:0000256" key="6">
    <source>
        <dbReference type="ARBA" id="ARBA00022837"/>
    </source>
</evidence>
<keyword evidence="7" id="KW-0130">Cell adhesion</keyword>
<evidence type="ECO:0000256" key="2">
    <source>
        <dbReference type="ARBA" id="ARBA00022475"/>
    </source>
</evidence>
<evidence type="ECO:0000256" key="8">
    <source>
        <dbReference type="ARBA" id="ARBA00022989"/>
    </source>
</evidence>
<dbReference type="GO" id="GO:0007498">
    <property type="term" value="P:mesoderm development"/>
    <property type="evidence" value="ECO:0007669"/>
    <property type="project" value="UniProtKB-ARBA"/>
</dbReference>
<dbReference type="Gene3D" id="2.60.40.60">
    <property type="entry name" value="Cadherins"/>
    <property type="match status" value="4"/>
</dbReference>
<evidence type="ECO:0000313" key="14">
    <source>
        <dbReference type="EMBL" id="KAL1006834.1"/>
    </source>
</evidence>
<keyword evidence="9" id="KW-0472">Membrane</keyword>
<dbReference type="FunFam" id="2.60.40.60:FF:000019">
    <property type="entry name" value="Cadherin 2"/>
    <property type="match status" value="1"/>
</dbReference>
<dbReference type="GO" id="GO:0005509">
    <property type="term" value="F:calcium ion binding"/>
    <property type="evidence" value="ECO:0007669"/>
    <property type="project" value="UniProtKB-UniRule"/>
</dbReference>
<keyword evidence="15" id="KW-1185">Reference proteome</keyword>
<keyword evidence="6 11" id="KW-0106">Calcium</keyword>
<evidence type="ECO:0000256" key="1">
    <source>
        <dbReference type="ARBA" id="ARBA00004251"/>
    </source>
</evidence>
<dbReference type="CDD" id="cd11304">
    <property type="entry name" value="Cadherin_repeat"/>
    <property type="match status" value="3"/>
</dbReference>
<keyword evidence="2" id="KW-1003">Cell membrane</keyword>
<dbReference type="Proteomes" id="UP001557470">
    <property type="component" value="Unassembled WGS sequence"/>
</dbReference>
<gene>
    <name evidence="14" type="ORF">UPYG_G00077780</name>
</gene>
<dbReference type="GO" id="GO:0030010">
    <property type="term" value="P:establishment of cell polarity"/>
    <property type="evidence" value="ECO:0007669"/>
    <property type="project" value="UniProtKB-ARBA"/>
</dbReference>
<dbReference type="FunFam" id="2.60.40.60:FF:000011">
    <property type="entry name" value="Cadherin 1"/>
    <property type="match status" value="1"/>
</dbReference>
<feature type="chain" id="PRO_5044870678" description="Cadherin domain-containing protein" evidence="12">
    <location>
        <begin position="24"/>
        <end position="603"/>
    </location>
</feature>
<feature type="domain" description="Cadherin" evidence="13">
    <location>
        <begin position="410"/>
        <end position="514"/>
    </location>
</feature>
<evidence type="ECO:0000313" key="15">
    <source>
        <dbReference type="Proteomes" id="UP001557470"/>
    </source>
</evidence>
<name>A0ABD0XD89_UMBPY</name>
<keyword evidence="4" id="KW-0479">Metal-binding</keyword>